<evidence type="ECO:0000313" key="6">
    <source>
        <dbReference type="Proteomes" id="UP000282832"/>
    </source>
</evidence>
<dbReference type="Proteomes" id="UP000282832">
    <property type="component" value="Unassembled WGS sequence"/>
</dbReference>
<keyword evidence="6" id="KW-1185">Reference proteome</keyword>
<dbReference type="Gene3D" id="2.40.420.20">
    <property type="match status" value="1"/>
</dbReference>
<feature type="domain" description="Multidrug resistance protein MdtA-like beta-barrel" evidence="4">
    <location>
        <begin position="217"/>
        <end position="288"/>
    </location>
</feature>
<dbReference type="PANTHER" id="PTHR30158:SF23">
    <property type="entry name" value="MULTIDRUG RESISTANCE PROTEIN MEXA"/>
    <property type="match status" value="1"/>
</dbReference>
<proteinExistence type="inferred from homology"/>
<dbReference type="InterPro" id="IPR058625">
    <property type="entry name" value="MdtA-like_BSH"/>
</dbReference>
<dbReference type="AlphaFoldDB" id="A0A437PU43"/>
<dbReference type="InterPro" id="IPR058626">
    <property type="entry name" value="MdtA-like_b-barrel"/>
</dbReference>
<organism evidence="5 6">
    <name type="scientific">Sandaracinomonas limnophila</name>
    <dbReference type="NCBI Taxonomy" id="1862386"/>
    <lineage>
        <taxon>Bacteria</taxon>
        <taxon>Pseudomonadati</taxon>
        <taxon>Bacteroidota</taxon>
        <taxon>Cytophagia</taxon>
        <taxon>Cytophagales</taxon>
        <taxon>Flectobacillaceae</taxon>
        <taxon>Sandaracinomonas</taxon>
    </lineage>
</organism>
<dbReference type="GO" id="GO:0022857">
    <property type="term" value="F:transmembrane transporter activity"/>
    <property type="evidence" value="ECO:0007669"/>
    <property type="project" value="InterPro"/>
</dbReference>
<dbReference type="Pfam" id="PF25944">
    <property type="entry name" value="Beta-barrel_RND"/>
    <property type="match status" value="1"/>
</dbReference>
<protein>
    <submittedName>
        <fullName evidence="5">Efflux RND transporter periplasmic adaptor subunit</fullName>
    </submittedName>
</protein>
<name>A0A437PU43_9BACT</name>
<evidence type="ECO:0000259" key="4">
    <source>
        <dbReference type="Pfam" id="PF25944"/>
    </source>
</evidence>
<dbReference type="RefSeq" id="WP_127802918.1">
    <property type="nucleotide sequence ID" value="NZ_SACY01000002.1"/>
</dbReference>
<dbReference type="Gene3D" id="2.40.30.170">
    <property type="match status" value="1"/>
</dbReference>
<dbReference type="EMBL" id="SACY01000002">
    <property type="protein sequence ID" value="RVU25750.1"/>
    <property type="molecule type" value="Genomic_DNA"/>
</dbReference>
<keyword evidence="2" id="KW-0175">Coiled coil</keyword>
<dbReference type="Gene3D" id="2.40.50.100">
    <property type="match status" value="1"/>
</dbReference>
<dbReference type="SUPFAM" id="SSF111369">
    <property type="entry name" value="HlyD-like secretion proteins"/>
    <property type="match status" value="1"/>
</dbReference>
<sequence>MLHPIAQKSNKVILYFLGIIYLMGSISCDSFQKKESQTEIEELEITNPIQIDTSISNEYVADIHAFQNVEIRARVKGYLEKVNTDEGKTVKKGQVLFTINNLEYKTELLKSKAILEQSDAEVKAAEIEIQNTKLLVDKKVISTNQLLIARAKLDALKAKREEARAHVKSDELNVDFSTIRAPFDGVVDRIPFKAGSLIDDGTLLTTLSDTKDVFAYFNVNENEYLEFAKNRKTNASTVPVELKLSNGETYPFKGQIETVEAEIDKSTGNIAFRARFSNPEKLLKHGASGKIVMQKKINGFWLIPQKSVFEIQEKSYVFTMEKDGSVKMKKLIPTYRIEHFYLVKSGFNTSDNILIEGVQSIKQGQKIKGKLINIRQVVNDLK</sequence>
<dbReference type="OrthoDB" id="9801814at2"/>
<comment type="caution">
    <text evidence="5">The sequence shown here is derived from an EMBL/GenBank/DDBJ whole genome shotgun (WGS) entry which is preliminary data.</text>
</comment>
<dbReference type="Gene3D" id="1.10.287.470">
    <property type="entry name" value="Helix hairpin bin"/>
    <property type="match status" value="1"/>
</dbReference>
<comment type="similarity">
    <text evidence="1">Belongs to the membrane fusion protein (MFP) (TC 8.A.1) family.</text>
</comment>
<dbReference type="GO" id="GO:0005886">
    <property type="term" value="C:plasma membrane"/>
    <property type="evidence" value="ECO:0007669"/>
    <property type="project" value="TreeGrafter"/>
</dbReference>
<dbReference type="Pfam" id="PF25917">
    <property type="entry name" value="BSH_RND"/>
    <property type="match status" value="1"/>
</dbReference>
<evidence type="ECO:0000256" key="2">
    <source>
        <dbReference type="SAM" id="Coils"/>
    </source>
</evidence>
<dbReference type="InterPro" id="IPR006143">
    <property type="entry name" value="RND_pump_MFP"/>
</dbReference>
<dbReference type="GO" id="GO:0030313">
    <property type="term" value="C:cell envelope"/>
    <property type="evidence" value="ECO:0007669"/>
    <property type="project" value="UniProtKB-SubCell"/>
</dbReference>
<dbReference type="GO" id="GO:0046677">
    <property type="term" value="P:response to antibiotic"/>
    <property type="evidence" value="ECO:0007669"/>
    <property type="project" value="TreeGrafter"/>
</dbReference>
<reference evidence="5 6" key="1">
    <citation type="submission" date="2019-01" db="EMBL/GenBank/DDBJ databases">
        <authorList>
            <person name="Chen W.-M."/>
        </authorList>
    </citation>
    <scope>NUCLEOTIDE SEQUENCE [LARGE SCALE GENOMIC DNA]</scope>
    <source>
        <strain evidence="5 6">FSY-15</strain>
    </source>
</reference>
<evidence type="ECO:0000259" key="3">
    <source>
        <dbReference type="Pfam" id="PF25917"/>
    </source>
</evidence>
<accession>A0A437PU43</accession>
<gene>
    <name evidence="5" type="ORF">EOJ36_04860</name>
</gene>
<feature type="domain" description="Multidrug resistance protein MdtA-like barrel-sandwich hybrid" evidence="3">
    <location>
        <begin position="68"/>
        <end position="202"/>
    </location>
</feature>
<evidence type="ECO:0000256" key="1">
    <source>
        <dbReference type="ARBA" id="ARBA00009477"/>
    </source>
</evidence>
<evidence type="ECO:0000313" key="5">
    <source>
        <dbReference type="EMBL" id="RVU25750.1"/>
    </source>
</evidence>
<feature type="coiled-coil region" evidence="2">
    <location>
        <begin position="115"/>
        <end position="173"/>
    </location>
</feature>
<dbReference type="NCBIfam" id="TIGR01730">
    <property type="entry name" value="RND_mfp"/>
    <property type="match status" value="1"/>
</dbReference>
<dbReference type="PANTHER" id="PTHR30158">
    <property type="entry name" value="ACRA/E-RELATED COMPONENT OF DRUG EFFLUX TRANSPORTER"/>
    <property type="match status" value="1"/>
</dbReference>